<dbReference type="STRING" id="661478.OP10G_1256"/>
<dbReference type="EMBL" id="CP007139">
    <property type="protein sequence ID" value="AIE84624.1"/>
    <property type="molecule type" value="Genomic_DNA"/>
</dbReference>
<accession>A0A068NSP4</accession>
<proteinExistence type="predicted"/>
<name>A0A068NSP4_FIMGI</name>
<protein>
    <recommendedName>
        <fullName evidence="3">Adenylate kinase</fullName>
    </recommendedName>
</protein>
<dbReference type="AlphaFoldDB" id="A0A068NSP4"/>
<dbReference type="PANTHER" id="PTHR37816">
    <property type="entry name" value="YALI0E33011P"/>
    <property type="match status" value="1"/>
</dbReference>
<dbReference type="InterPro" id="IPR031322">
    <property type="entry name" value="Shikimate/glucono_kinase"/>
</dbReference>
<keyword evidence="2" id="KW-1185">Reference proteome</keyword>
<dbReference type="InterPro" id="IPR027417">
    <property type="entry name" value="P-loop_NTPase"/>
</dbReference>
<dbReference type="Gene3D" id="3.40.50.300">
    <property type="entry name" value="P-loop containing nucleotide triphosphate hydrolases"/>
    <property type="match status" value="1"/>
</dbReference>
<evidence type="ECO:0008006" key="3">
    <source>
        <dbReference type="Google" id="ProtNLM"/>
    </source>
</evidence>
<evidence type="ECO:0000313" key="1">
    <source>
        <dbReference type="EMBL" id="AIE84624.1"/>
    </source>
</evidence>
<dbReference type="HOGENOM" id="CLU_092618_1_1_0"/>
<dbReference type="KEGG" id="fgi:OP10G_1256"/>
<organism evidence="1 2">
    <name type="scientific">Fimbriimonas ginsengisoli Gsoil 348</name>
    <dbReference type="NCBI Taxonomy" id="661478"/>
    <lineage>
        <taxon>Bacteria</taxon>
        <taxon>Bacillati</taxon>
        <taxon>Armatimonadota</taxon>
        <taxon>Fimbriimonadia</taxon>
        <taxon>Fimbriimonadales</taxon>
        <taxon>Fimbriimonadaceae</taxon>
        <taxon>Fimbriimonas</taxon>
    </lineage>
</organism>
<reference evidence="1 2" key="1">
    <citation type="journal article" date="2014" name="PLoS ONE">
        <title>The first complete genome sequence of the class fimbriimonadia in the phylum armatimonadetes.</title>
        <authorList>
            <person name="Hu Z.Y."/>
            <person name="Wang Y.Z."/>
            <person name="Im W.T."/>
            <person name="Wang S.Y."/>
            <person name="Zhao G.P."/>
            <person name="Zheng H.J."/>
            <person name="Quan Z.X."/>
        </authorList>
    </citation>
    <scope>NUCLEOTIDE SEQUENCE [LARGE SCALE GENOMIC DNA]</scope>
    <source>
        <strain evidence="1">Gsoil 348</strain>
    </source>
</reference>
<gene>
    <name evidence="1" type="ORF">OP10G_1256</name>
</gene>
<dbReference type="PANTHER" id="PTHR37816:SF1">
    <property type="entry name" value="TOXIN"/>
    <property type="match status" value="1"/>
</dbReference>
<dbReference type="SUPFAM" id="SSF52540">
    <property type="entry name" value="P-loop containing nucleoside triphosphate hydrolases"/>
    <property type="match status" value="1"/>
</dbReference>
<dbReference type="Proteomes" id="UP000027982">
    <property type="component" value="Chromosome"/>
</dbReference>
<dbReference type="InterPro" id="IPR052922">
    <property type="entry name" value="Cytidylate_Kinase-2"/>
</dbReference>
<evidence type="ECO:0000313" key="2">
    <source>
        <dbReference type="Proteomes" id="UP000027982"/>
    </source>
</evidence>
<dbReference type="eggNOG" id="COG0563">
    <property type="taxonomic scope" value="Bacteria"/>
</dbReference>
<sequence>MRGSSAAGKSTLGKELARRLDLPYVELDGINHQPNWKEIETEEFRRRVGEIVAQDGWVIDGNYARVRDLIFERCDTVIWLDYSLPVILWRLTRRIFRRSLRQEVLWNGNRERFWWHFFSKESLYLWVLTTHRRRRGQADEFFASPELQGKTGIRFRRPSEAKAWLESVPDRP</sequence>
<dbReference type="Pfam" id="PF01202">
    <property type="entry name" value="SKI"/>
    <property type="match status" value="1"/>
</dbReference>